<dbReference type="PIRSF" id="PIRSF004848">
    <property type="entry name" value="YBL036c_PLPDEIII"/>
    <property type="match status" value="1"/>
</dbReference>
<dbReference type="Proteomes" id="UP000824031">
    <property type="component" value="Unassembled WGS sequence"/>
</dbReference>
<dbReference type="NCBIfam" id="TIGR00044">
    <property type="entry name" value="YggS family pyridoxal phosphate-dependent enzyme"/>
    <property type="match status" value="1"/>
</dbReference>
<dbReference type="EMBL" id="DXBO01000132">
    <property type="protein sequence ID" value="HIZ48841.1"/>
    <property type="molecule type" value="Genomic_DNA"/>
</dbReference>
<evidence type="ECO:0000259" key="5">
    <source>
        <dbReference type="Pfam" id="PF01168"/>
    </source>
</evidence>
<reference evidence="6" key="1">
    <citation type="journal article" date="2021" name="PeerJ">
        <title>Extensive microbial diversity within the chicken gut microbiome revealed by metagenomics and culture.</title>
        <authorList>
            <person name="Gilroy R."/>
            <person name="Ravi A."/>
            <person name="Getino M."/>
            <person name="Pursley I."/>
            <person name="Horton D.L."/>
            <person name="Alikhan N.F."/>
            <person name="Baker D."/>
            <person name="Gharbi K."/>
            <person name="Hall N."/>
            <person name="Watson M."/>
            <person name="Adriaenssens E.M."/>
            <person name="Foster-Nyarko E."/>
            <person name="Jarju S."/>
            <person name="Secka A."/>
            <person name="Antonio M."/>
            <person name="Oren A."/>
            <person name="Chaudhuri R.R."/>
            <person name="La Ragione R."/>
            <person name="Hildebrand F."/>
            <person name="Pallen M.J."/>
        </authorList>
    </citation>
    <scope>NUCLEOTIDE SEQUENCE</scope>
    <source>
        <strain evidence="6">3436</strain>
    </source>
</reference>
<organism evidence="6 7">
    <name type="scientific">Candidatus Gemmiger excrementavium</name>
    <dbReference type="NCBI Taxonomy" id="2838608"/>
    <lineage>
        <taxon>Bacteria</taxon>
        <taxon>Bacillati</taxon>
        <taxon>Bacillota</taxon>
        <taxon>Clostridia</taxon>
        <taxon>Eubacteriales</taxon>
        <taxon>Gemmiger</taxon>
    </lineage>
</organism>
<comment type="function">
    <text evidence="2">Pyridoxal 5'-phosphate (PLP)-binding protein, which is involved in PLP homeostasis.</text>
</comment>
<evidence type="ECO:0000256" key="3">
    <source>
        <dbReference type="PIRSR" id="PIRSR004848-1"/>
    </source>
</evidence>
<evidence type="ECO:0000256" key="4">
    <source>
        <dbReference type="RuleBase" id="RU004514"/>
    </source>
</evidence>
<dbReference type="PANTHER" id="PTHR10146:SF14">
    <property type="entry name" value="PYRIDOXAL PHOSPHATE HOMEOSTASIS PROTEIN"/>
    <property type="match status" value="1"/>
</dbReference>
<comment type="similarity">
    <text evidence="2 4">Belongs to the pyridoxal phosphate-binding protein YggS/PROSC family.</text>
</comment>
<evidence type="ECO:0000256" key="2">
    <source>
        <dbReference type="HAMAP-Rule" id="MF_02087"/>
    </source>
</evidence>
<dbReference type="Gene3D" id="3.20.20.10">
    <property type="entry name" value="Alanine racemase"/>
    <property type="match status" value="1"/>
</dbReference>
<evidence type="ECO:0000313" key="7">
    <source>
        <dbReference type="Proteomes" id="UP000824031"/>
    </source>
</evidence>
<feature type="modified residue" description="N6-(pyridoxal phosphate)lysine" evidence="2 3">
    <location>
        <position position="41"/>
    </location>
</feature>
<dbReference type="AlphaFoldDB" id="A0A9D2F4D6"/>
<protein>
    <recommendedName>
        <fullName evidence="2">Pyridoxal phosphate homeostasis protein</fullName>
        <shortName evidence="2">PLP homeostasis protein</shortName>
    </recommendedName>
</protein>
<dbReference type="GO" id="GO:0030170">
    <property type="term" value="F:pyridoxal phosphate binding"/>
    <property type="evidence" value="ECO:0007669"/>
    <property type="project" value="UniProtKB-UniRule"/>
</dbReference>
<dbReference type="PANTHER" id="PTHR10146">
    <property type="entry name" value="PROLINE SYNTHETASE CO-TRANSCRIBED BACTERIAL HOMOLOG PROTEIN"/>
    <property type="match status" value="1"/>
</dbReference>
<dbReference type="InterPro" id="IPR011078">
    <property type="entry name" value="PyrdxlP_homeostasis"/>
</dbReference>
<evidence type="ECO:0000256" key="1">
    <source>
        <dbReference type="ARBA" id="ARBA00022898"/>
    </source>
</evidence>
<reference evidence="6" key="2">
    <citation type="submission" date="2021-04" db="EMBL/GenBank/DDBJ databases">
        <authorList>
            <person name="Gilroy R."/>
        </authorList>
    </citation>
    <scope>NUCLEOTIDE SEQUENCE</scope>
    <source>
        <strain evidence="6">3436</strain>
    </source>
</reference>
<evidence type="ECO:0000313" key="6">
    <source>
        <dbReference type="EMBL" id="HIZ48841.1"/>
    </source>
</evidence>
<dbReference type="HAMAP" id="MF_02087">
    <property type="entry name" value="PLP_homeostasis"/>
    <property type="match status" value="1"/>
</dbReference>
<name>A0A9D2F4D6_9FIRM</name>
<dbReference type="InterPro" id="IPR001608">
    <property type="entry name" value="Ala_racemase_N"/>
</dbReference>
<proteinExistence type="inferred from homology"/>
<sequence>MPEEQKQRMAEAVAEIRATMAEAARSAGRDPAEVLLCAACKTRTVEEVRCSADLPIDLFGENHVQELVEKTDAGAYHGKPGHFIGHLQTNKVNKVVGRAALIQSVDSPRLLDKIEAAAARLGLTQEILMEINIGAEESKSGVGPDDLWPLLDAAAAKEHIRVRGLMAIPPADADDDQTRRFFARMRELLAAAAARGYENAQMDILSMGMSGDYAAAIAEGATIVRIGTAIYGARDYSKK</sequence>
<feature type="domain" description="Alanine racemase N-terminal" evidence="5">
    <location>
        <begin position="47"/>
        <end position="234"/>
    </location>
</feature>
<dbReference type="CDD" id="cd00635">
    <property type="entry name" value="PLPDE_III_YBL036c_like"/>
    <property type="match status" value="1"/>
</dbReference>
<comment type="caution">
    <text evidence="6">The sequence shown here is derived from an EMBL/GenBank/DDBJ whole genome shotgun (WGS) entry which is preliminary data.</text>
</comment>
<dbReference type="InterPro" id="IPR029066">
    <property type="entry name" value="PLP-binding_barrel"/>
</dbReference>
<dbReference type="SUPFAM" id="SSF51419">
    <property type="entry name" value="PLP-binding barrel"/>
    <property type="match status" value="1"/>
</dbReference>
<gene>
    <name evidence="6" type="ORF">H9810_08990</name>
</gene>
<keyword evidence="1 2" id="KW-0663">Pyridoxal phosphate</keyword>
<comment type="cofactor">
    <cofactor evidence="3">
        <name>pyridoxal 5'-phosphate</name>
        <dbReference type="ChEBI" id="CHEBI:597326"/>
    </cofactor>
</comment>
<accession>A0A9D2F4D6</accession>
<dbReference type="Pfam" id="PF01168">
    <property type="entry name" value="Ala_racemase_N"/>
    <property type="match status" value="1"/>
</dbReference>